<dbReference type="SMART" id="SM00020">
    <property type="entry name" value="Tryp_SPc"/>
    <property type="match status" value="1"/>
</dbReference>
<keyword evidence="1" id="KW-0645">Protease</keyword>
<feature type="domain" description="Peptidase S1" evidence="5">
    <location>
        <begin position="1"/>
        <end position="123"/>
    </location>
</feature>
<dbReference type="Gene3D" id="2.40.10.10">
    <property type="entry name" value="Trypsin-like serine proteases"/>
    <property type="match status" value="1"/>
</dbReference>
<keyword evidence="3" id="KW-0720">Serine protease</keyword>
<dbReference type="PANTHER" id="PTHR24276:SF98">
    <property type="entry name" value="FI18310P1-RELATED"/>
    <property type="match status" value="1"/>
</dbReference>
<sequence>NDLEGMQAVVSGWGRNEDGKLQSQLHHLHANIVSNKVCDERWNAKGSPTGFIVSSMMCMDSTNGDSCNGDSGGPSIMEEPAGSGIYVQVGLVSFGSGSCTDEKLPGVYTRVGHYVDWIKAQMV</sequence>
<dbReference type="FunFam" id="2.40.10.10:FF:000036">
    <property type="entry name" value="Trypsin beta"/>
    <property type="match status" value="1"/>
</dbReference>
<evidence type="ECO:0000313" key="6">
    <source>
        <dbReference type="EMBL" id="KAK8749994.1"/>
    </source>
</evidence>
<dbReference type="InterPro" id="IPR043504">
    <property type="entry name" value="Peptidase_S1_PA_chymotrypsin"/>
</dbReference>
<keyword evidence="4" id="KW-1015">Disulfide bond</keyword>
<dbReference type="InterPro" id="IPR050430">
    <property type="entry name" value="Peptidase_S1"/>
</dbReference>
<organism evidence="6 7">
    <name type="scientific">Cherax quadricarinatus</name>
    <name type="common">Australian red claw crayfish</name>
    <dbReference type="NCBI Taxonomy" id="27406"/>
    <lineage>
        <taxon>Eukaryota</taxon>
        <taxon>Metazoa</taxon>
        <taxon>Ecdysozoa</taxon>
        <taxon>Arthropoda</taxon>
        <taxon>Crustacea</taxon>
        <taxon>Multicrustacea</taxon>
        <taxon>Malacostraca</taxon>
        <taxon>Eumalacostraca</taxon>
        <taxon>Eucarida</taxon>
        <taxon>Decapoda</taxon>
        <taxon>Pleocyemata</taxon>
        <taxon>Astacidea</taxon>
        <taxon>Parastacoidea</taxon>
        <taxon>Parastacidae</taxon>
        <taxon>Cherax</taxon>
    </lineage>
</organism>
<evidence type="ECO:0000256" key="2">
    <source>
        <dbReference type="ARBA" id="ARBA00022801"/>
    </source>
</evidence>
<evidence type="ECO:0000256" key="3">
    <source>
        <dbReference type="ARBA" id="ARBA00022825"/>
    </source>
</evidence>
<dbReference type="EMBL" id="JARKIK010000008">
    <property type="protein sequence ID" value="KAK8749994.1"/>
    <property type="molecule type" value="Genomic_DNA"/>
</dbReference>
<dbReference type="AlphaFoldDB" id="A0AAW0YAZ4"/>
<proteinExistence type="predicted"/>
<dbReference type="InterPro" id="IPR009003">
    <property type="entry name" value="Peptidase_S1_PA"/>
</dbReference>
<comment type="caution">
    <text evidence="6">The sequence shown here is derived from an EMBL/GenBank/DDBJ whole genome shotgun (WGS) entry which is preliminary data.</text>
</comment>
<accession>A0AAW0YAZ4</accession>
<keyword evidence="7" id="KW-1185">Reference proteome</keyword>
<dbReference type="PROSITE" id="PS50240">
    <property type="entry name" value="TRYPSIN_DOM"/>
    <property type="match status" value="1"/>
</dbReference>
<dbReference type="Proteomes" id="UP001445076">
    <property type="component" value="Unassembled WGS sequence"/>
</dbReference>
<evidence type="ECO:0000313" key="7">
    <source>
        <dbReference type="Proteomes" id="UP001445076"/>
    </source>
</evidence>
<feature type="non-terminal residue" evidence="6">
    <location>
        <position position="1"/>
    </location>
</feature>
<evidence type="ECO:0000259" key="5">
    <source>
        <dbReference type="PROSITE" id="PS50240"/>
    </source>
</evidence>
<dbReference type="PANTHER" id="PTHR24276">
    <property type="entry name" value="POLYSERASE-RELATED"/>
    <property type="match status" value="1"/>
</dbReference>
<name>A0AAW0YAZ4_CHEQU</name>
<dbReference type="GO" id="GO:0006508">
    <property type="term" value="P:proteolysis"/>
    <property type="evidence" value="ECO:0007669"/>
    <property type="project" value="UniProtKB-KW"/>
</dbReference>
<dbReference type="Pfam" id="PF00089">
    <property type="entry name" value="Trypsin"/>
    <property type="match status" value="1"/>
</dbReference>
<dbReference type="GO" id="GO:0004252">
    <property type="term" value="F:serine-type endopeptidase activity"/>
    <property type="evidence" value="ECO:0007669"/>
    <property type="project" value="InterPro"/>
</dbReference>
<dbReference type="SUPFAM" id="SSF50494">
    <property type="entry name" value="Trypsin-like serine proteases"/>
    <property type="match status" value="1"/>
</dbReference>
<evidence type="ECO:0000256" key="4">
    <source>
        <dbReference type="ARBA" id="ARBA00023157"/>
    </source>
</evidence>
<reference evidence="6 7" key="1">
    <citation type="journal article" date="2024" name="BMC Genomics">
        <title>Genome assembly of redclaw crayfish (Cherax quadricarinatus) provides insights into its immune adaptation and hypoxia tolerance.</title>
        <authorList>
            <person name="Liu Z."/>
            <person name="Zheng J."/>
            <person name="Li H."/>
            <person name="Fang K."/>
            <person name="Wang S."/>
            <person name="He J."/>
            <person name="Zhou D."/>
            <person name="Weng S."/>
            <person name="Chi M."/>
            <person name="Gu Z."/>
            <person name="He J."/>
            <person name="Li F."/>
            <person name="Wang M."/>
        </authorList>
    </citation>
    <scope>NUCLEOTIDE SEQUENCE [LARGE SCALE GENOMIC DNA]</scope>
    <source>
        <strain evidence="6">ZL_2023a</strain>
    </source>
</reference>
<evidence type="ECO:0000256" key="1">
    <source>
        <dbReference type="ARBA" id="ARBA00022670"/>
    </source>
</evidence>
<protein>
    <recommendedName>
        <fullName evidence="5">Peptidase S1 domain-containing protein</fullName>
    </recommendedName>
</protein>
<keyword evidence="2" id="KW-0378">Hydrolase</keyword>
<gene>
    <name evidence="6" type="ORF">OTU49_015173</name>
</gene>
<dbReference type="InterPro" id="IPR001254">
    <property type="entry name" value="Trypsin_dom"/>
</dbReference>